<dbReference type="InterPro" id="IPR001394">
    <property type="entry name" value="Peptidase_C19_UCH"/>
</dbReference>
<evidence type="ECO:0000256" key="6">
    <source>
        <dbReference type="ARBA" id="ARBA00022801"/>
    </source>
</evidence>
<accession>A0A6G0ZGD8</accession>
<dbReference type="Proteomes" id="UP000478052">
    <property type="component" value="Unassembled WGS sequence"/>
</dbReference>
<feature type="region of interest" description="Disordered" evidence="8">
    <location>
        <begin position="689"/>
        <end position="708"/>
    </location>
</feature>
<dbReference type="Pfam" id="PF12030">
    <property type="entry name" value="DUF3517"/>
    <property type="match status" value="1"/>
</dbReference>
<evidence type="ECO:0000256" key="1">
    <source>
        <dbReference type="ARBA" id="ARBA00000707"/>
    </source>
</evidence>
<dbReference type="GO" id="GO:0005634">
    <property type="term" value="C:nucleus"/>
    <property type="evidence" value="ECO:0007669"/>
    <property type="project" value="TreeGrafter"/>
</dbReference>
<dbReference type="OrthoDB" id="289038at2759"/>
<dbReference type="CDD" id="cd02659">
    <property type="entry name" value="peptidase_C19C"/>
    <property type="match status" value="1"/>
</dbReference>
<feature type="region of interest" description="Disordered" evidence="8">
    <location>
        <begin position="3278"/>
        <end position="3300"/>
    </location>
</feature>
<evidence type="ECO:0000313" key="11">
    <source>
        <dbReference type="Proteomes" id="UP000478052"/>
    </source>
</evidence>
<feature type="region of interest" description="Disordered" evidence="8">
    <location>
        <begin position="476"/>
        <end position="518"/>
    </location>
</feature>
<gene>
    <name evidence="10" type="ORF">FWK35_00001440</name>
</gene>
<protein>
    <recommendedName>
        <fullName evidence="3">ubiquitinyl hydrolase 1</fullName>
        <ecNumber evidence="3">3.4.19.12</ecNumber>
    </recommendedName>
</protein>
<reference evidence="10 11" key="1">
    <citation type="submission" date="2019-08" db="EMBL/GenBank/DDBJ databases">
        <title>Whole genome of Aphis craccivora.</title>
        <authorList>
            <person name="Voronova N.V."/>
            <person name="Shulinski R.S."/>
            <person name="Bandarenka Y.V."/>
            <person name="Zhorov D.G."/>
            <person name="Warner D."/>
        </authorList>
    </citation>
    <scope>NUCLEOTIDE SEQUENCE [LARGE SCALE GENOMIC DNA]</scope>
    <source>
        <strain evidence="10">180601</strain>
        <tissue evidence="10">Whole Body</tissue>
    </source>
</reference>
<feature type="compositionally biased region" description="Polar residues" evidence="8">
    <location>
        <begin position="695"/>
        <end position="704"/>
    </location>
</feature>
<organism evidence="10 11">
    <name type="scientific">Aphis craccivora</name>
    <name type="common">Cowpea aphid</name>
    <dbReference type="NCBI Taxonomy" id="307492"/>
    <lineage>
        <taxon>Eukaryota</taxon>
        <taxon>Metazoa</taxon>
        <taxon>Ecdysozoa</taxon>
        <taxon>Arthropoda</taxon>
        <taxon>Hexapoda</taxon>
        <taxon>Insecta</taxon>
        <taxon>Pterygota</taxon>
        <taxon>Neoptera</taxon>
        <taxon>Paraneoptera</taxon>
        <taxon>Hemiptera</taxon>
        <taxon>Sternorrhyncha</taxon>
        <taxon>Aphidomorpha</taxon>
        <taxon>Aphidoidea</taxon>
        <taxon>Aphididae</taxon>
        <taxon>Aphidini</taxon>
        <taxon>Aphis</taxon>
        <taxon>Aphis</taxon>
    </lineage>
</organism>
<feature type="region of interest" description="Disordered" evidence="8">
    <location>
        <begin position="628"/>
        <end position="660"/>
    </location>
</feature>
<dbReference type="Pfam" id="PF25010">
    <property type="entry name" value="ARM_UBP24_USP9X-Y"/>
    <property type="match status" value="2"/>
</dbReference>
<dbReference type="InterPro" id="IPR018200">
    <property type="entry name" value="USP_CS"/>
</dbReference>
<feature type="domain" description="USP" evidence="9">
    <location>
        <begin position="1785"/>
        <end position="2134"/>
    </location>
</feature>
<keyword evidence="7" id="KW-0788">Thiol protease</keyword>
<dbReference type="GO" id="GO:0006508">
    <property type="term" value="P:proteolysis"/>
    <property type="evidence" value="ECO:0007669"/>
    <property type="project" value="UniProtKB-KW"/>
</dbReference>
<keyword evidence="4" id="KW-0645">Protease</keyword>
<feature type="compositionally biased region" description="Low complexity" evidence="8">
    <location>
        <begin position="481"/>
        <end position="495"/>
    </location>
</feature>
<comment type="caution">
    <text evidence="10">The sequence shown here is derived from an EMBL/GenBank/DDBJ whole genome shotgun (WGS) entry which is preliminary data.</text>
</comment>
<dbReference type="InterPro" id="IPR028889">
    <property type="entry name" value="USP"/>
</dbReference>
<dbReference type="PROSITE" id="PS00973">
    <property type="entry name" value="USP_2"/>
    <property type="match status" value="1"/>
</dbReference>
<evidence type="ECO:0000256" key="4">
    <source>
        <dbReference type="ARBA" id="ARBA00022670"/>
    </source>
</evidence>
<evidence type="ECO:0000259" key="9">
    <source>
        <dbReference type="PROSITE" id="PS50235"/>
    </source>
</evidence>
<evidence type="ECO:0000256" key="7">
    <source>
        <dbReference type="ARBA" id="ARBA00022807"/>
    </source>
</evidence>
<dbReference type="PROSITE" id="PS50235">
    <property type="entry name" value="USP_3"/>
    <property type="match status" value="1"/>
</dbReference>
<dbReference type="InterPro" id="IPR016024">
    <property type="entry name" value="ARM-type_fold"/>
</dbReference>
<dbReference type="InterPro" id="IPR056850">
    <property type="entry name" value="ARM_UBP34_24_USP9X_Y"/>
</dbReference>
<sequence length="3300" mass="379561">MCECETCIEFSKLLKPYRDASAKNDFSCVILSKSEVNQLVVFVQAFMQRQCLGGFQDRKNYEQFQWITQCFVLLMTNLLKSYKGQDNIIYPARDDDDAESSRKWENLLANFKDEELQWTLAEMEKPLHLMTKVFLMNFPLYVAIKQYPHYKTEEVTQQEVSAMNHYCDVQEIDMPLLLLRTVNMFCRVGGLEAIMSCFDYESLPLTIANPIVILACNVKLWLNYHTNVHVFVPLRSKVLRFMCNLSDKELRTPAAKTMADFMWSSNKDGHTSNLDKDGLELAFKYFTSPTLTMRLAGISQINSHIGSLNELVHVTAATLSTSSQSNDMVTIEQIGHNLATWLVHRKIISHVFGPNLHVEVIKQCSITLNFLASEGKITNEHIDTIWQAAQLKHCSKQVFDLLPGFIKHLEPAPVLHLYHLLRKLEPKEHTEQSLFLASALTKFIWSSMATTARSHEFSIPKMSRIVSIRDGRRIVRSNDMSTSENSASLNSNSEGESSDERSDMSDGPTPRKKPKKENIFVYSDNESLVLEGAKIEEIDDDFDINEKDIIRPSKPLGMCKIRHCVRKKAMRDTRMRVMKPCNSSDEDSDKVQINHCKLVKGNKLQKPRGKINNHKKIRNLKMRCIRTDCTEDDSESDGEEDDDEEDEDEDEDIEDEDSESMEAMEIGISPIDTTSDQQVPSTLINRQMLEDYSGDENSMSSRMSNKSDKNMADFDGEDSGCDEELLQLAARAQTHLSTQQLNHMAFHSNFQTSKNVHPCTQNVTTTISNQFNIENVCKPGSTLLWDLLQDDNITLLGESLALEAEKALFNLVCFNTDRAIRMKFIEGCLENIQKNKSVVISLRLLPKLFASFHQFRGASLANLNVGMDTRQVTLWAVKHHSMIDRVFNNFREYCKQHADNSFEDSGFYSHQIHIEARLQFLTHIYSSIGLPDTIKLTIDELDTLWNCLVSDDICRDELFNWLLRQVRCREQHTFNVETLTHLYCEKLLSLAPESYTMTALSLFTQLCNMAQQQVSSDYLLLARNGHAAAMEHLSRIALKASNNDVSMAAIQYINNYYMMNLQLDKEDKFISECVSNLSVAADTLNDKEESSLLYIQRALLLLKTHLETFKRKYAYHLRKWTLEGHGIMSHVIQNDKNASTIRLNISPAMLDEKLTLDMPSTDYIADMRAEIAHWWESQNDNLAVQKISSDGNIRMIALGQEITSDFDEKTIQETGLKDNQIIYLSLSTSRKKKLGDQDLPGSTQFVPTKESSPTLLLLQPKNFEVLFGLMHTLGSMKTVDEEENELLHGKAQVLSRSVWDILTILPTSPSMLECFKHFPTYESKEKCQVWLKKDLDPSNLQKLMYSLYIIESLVQVGVEKNSDEDEVMLEISTNGLSNSWGEYFIEKGGLEHLFTILLSGTLQGNSEWHQDCLAHLLKLLCQLGVSPNDRRQLDQFEGLGFDPYFRPRKSHIKKQANLVVPKLNKEMLKLMKIDLVIPRLMSILNELSYPGHPKDIKTGFWGRAQVIHFLMTLVLSWSHSVNGICEALLESNQFSMWLCNLVLEDPDPLVRHEICVALYRLCAVPPANRTAATLLLSQLIKFLDKAECMQPQNIRHENSMRITDEDKLNYGPACRDYFWLMCRLVNCLPNDIIQESIKFPPKCIIDIEALAIRVWESIASRDFIETHYSGLQDDGLIGLLNLMSNILGHKPPFKFSKHSHKVLDTVFEFLFALPDPQNRQLPKCKSESARSSAYDLLVELVKETPKNYEYLYKKLLEQHSNDLNRLPYLWDYWPHDDGRSSCGYVGLTNLGATCYMASCMQHIFMMPQARRSILEAKCDESNKHASILVELKRMFAYLLESERKTYNPRSFCKVYTMDQQLLNTGEQKDMAEFFIDLVSKLEEMTPELKTLVKTLFGGVISNNVVSLDCDHVSRTLEEFYTVRCQVADMRNLYESLDEVTLKDTLDGDNMYTCSQCEKKVRAEKRACFKKLPQILCFNTMRYTFNMVTMMKEKVNTHFSFPMILDMSGYVEKHLMPQHYLEEKELNENKGTERLDENYQYELIGVTVHTGTADGGHYYSFIRNRERTNKSQTPSTDQWYLFNDAEVKLFDASQLAAECFGGEMTSKTYDSVTDKYMDLSFEKTNSAYMLFYELVKPTDPEIEEHNTSNDIEMCPPIKLSSELEGWIWRDNRQFLQDKNIFESAYFQFMWQICACIPQSLEDTEELAELATKLTSAFFLETYIHAKERSTLMQWTDLLIKQFSASQSGSEWFLQQMSVDGWWPLKIFVKCPNQIIRQTFLKLCMHVIQQTRPYICFFNDTFMNNDKSEYIKPCVSCLTSFIRTVVSLMEQNIKNCIRNMTEYFAMLHEFSKLGDEESKFLIAIQCISTVVNFYLSLKGHEFNDNPNNINGADCEEEEEDIIPMSNADRNKPPVSLEKLIALVVSLVEKSRNISGQLELSDNDLYVLQGMKGFPFIIQQVKDNTNLHMTKNLIFSLCRNDSSQKNALLANEIISQILNIIQKNVNNSEITQPFFKMLTLLSEGSVSGNGGLPSFTEFILRLLWQSTENGPQVALEWLGLQVPRNKQVSAWVLNGMDTWVERFLLAHGNARVRSAASMLLVSLVPNTQFRQAYRSARGMCTLQKEVLLASDAKETLHEIFKFLLNLLKMAKEYTDTTQHGSSKLTAYFVLLNYFLISRTEKLMFGPHLVELWQLFHPKLSEPAIAIHHNKQSLLMLFYNVLSDCIENVQILVQDPYFVKNIAFNYIFLSFHEDFFRADHDDQEVVIFNRTMLPAYYGLLRICCQHSRIFSRQLAGHQNISWAFKNISPHPTQYAAAVDELFKLLQLFIKKFPDSTDQEIIEINQYRRETIQLYVSNLDGKAGWGTLIPVAKILLENDEDKLYFIHNRGLEMCFEGFQTLHNMYHEATACHVTGDLIDMLALIVDITKCLQKSHEQNKLTEKETPRTIILTYKEWPDLLRKLVTLLNTYNPKEMRQSVLDLLKVLVVLMPMEVINVLQPILTHCHAVCMDSNNGMPIGPYFPRRGHKVPMLSLKSNTRPIRPMVQMALTHNQLDLTKGCDPHYDTELSTFYAPYHDFIDVMCRTAVNNDCLTEPLVALNAMIGYESIPLHHTFFPKFWLDVHNMNGSNLPYLRLLSKNNYFVDYLESTLIEERLSLNNDIIYDFVRTFFPEMAASVLSHHTFELLESVIYNLPNDLEKLGELETEKRMLSNLRALRVCSLVKPPVQELKVVLNNIKTAAQKLIDKMCPSTSEETDEKDEDEQLSLLRSIEITATEFIDAIPLPKHENLPSDLEDKDIAGPPDKT</sequence>
<evidence type="ECO:0000313" key="10">
    <source>
        <dbReference type="EMBL" id="KAF0770156.1"/>
    </source>
</evidence>
<feature type="compositionally biased region" description="Acidic residues" evidence="8">
    <location>
        <begin position="630"/>
        <end position="660"/>
    </location>
</feature>
<dbReference type="SUPFAM" id="SSF54001">
    <property type="entry name" value="Cysteine proteinases"/>
    <property type="match status" value="1"/>
</dbReference>
<dbReference type="GO" id="GO:0005829">
    <property type="term" value="C:cytosol"/>
    <property type="evidence" value="ECO:0007669"/>
    <property type="project" value="TreeGrafter"/>
</dbReference>
<comment type="similarity">
    <text evidence="2">Belongs to the peptidase C19 family.</text>
</comment>
<dbReference type="InterPro" id="IPR021905">
    <property type="entry name" value="DUF3517"/>
</dbReference>
<evidence type="ECO:0000256" key="8">
    <source>
        <dbReference type="SAM" id="MobiDB-lite"/>
    </source>
</evidence>
<evidence type="ECO:0000256" key="5">
    <source>
        <dbReference type="ARBA" id="ARBA00022786"/>
    </source>
</evidence>
<dbReference type="InterPro" id="IPR038765">
    <property type="entry name" value="Papain-like_cys_pep_sf"/>
</dbReference>
<dbReference type="Gene3D" id="3.90.70.10">
    <property type="entry name" value="Cysteine proteinases"/>
    <property type="match status" value="1"/>
</dbReference>
<dbReference type="PANTHER" id="PTHR24006">
    <property type="entry name" value="UBIQUITIN CARBOXYL-TERMINAL HYDROLASE"/>
    <property type="match status" value="1"/>
</dbReference>
<dbReference type="SUPFAM" id="SSF48371">
    <property type="entry name" value="ARM repeat"/>
    <property type="match status" value="2"/>
</dbReference>
<dbReference type="GO" id="GO:0016579">
    <property type="term" value="P:protein deubiquitination"/>
    <property type="evidence" value="ECO:0007669"/>
    <property type="project" value="InterPro"/>
</dbReference>
<evidence type="ECO:0000256" key="2">
    <source>
        <dbReference type="ARBA" id="ARBA00009085"/>
    </source>
</evidence>
<dbReference type="EC" id="3.4.19.12" evidence="3"/>
<dbReference type="PANTHER" id="PTHR24006:SF827">
    <property type="entry name" value="UBIQUITIN CARBOXYL-TERMINAL HYDROLASE 34"/>
    <property type="match status" value="1"/>
</dbReference>
<keyword evidence="6 10" id="KW-0378">Hydrolase</keyword>
<dbReference type="GO" id="GO:0009966">
    <property type="term" value="P:regulation of signal transduction"/>
    <property type="evidence" value="ECO:0007669"/>
    <property type="project" value="UniProtKB-ARBA"/>
</dbReference>
<dbReference type="Pfam" id="PF00443">
    <property type="entry name" value="UCH"/>
    <property type="match status" value="1"/>
</dbReference>
<dbReference type="PROSITE" id="PS00972">
    <property type="entry name" value="USP_1"/>
    <property type="match status" value="1"/>
</dbReference>
<keyword evidence="11" id="KW-1185">Reference proteome</keyword>
<comment type="catalytic activity">
    <reaction evidence="1">
        <text>Thiol-dependent hydrolysis of ester, thioester, amide, peptide and isopeptide bonds formed by the C-terminal Gly of ubiquitin (a 76-residue protein attached to proteins as an intracellular targeting signal).</text>
        <dbReference type="EC" id="3.4.19.12"/>
    </reaction>
</comment>
<name>A0A6G0ZGD8_APHCR</name>
<dbReference type="FunFam" id="3.90.70.10:FF:000014">
    <property type="entry name" value="Ubiquitin carboxyl-terminal hydrolase 34"/>
    <property type="match status" value="1"/>
</dbReference>
<dbReference type="InterPro" id="IPR050164">
    <property type="entry name" value="Peptidase_C19"/>
</dbReference>
<dbReference type="EMBL" id="VUJU01000476">
    <property type="protein sequence ID" value="KAF0770156.1"/>
    <property type="molecule type" value="Genomic_DNA"/>
</dbReference>
<proteinExistence type="inferred from homology"/>
<dbReference type="GO" id="GO:0004843">
    <property type="term" value="F:cysteine-type deubiquitinase activity"/>
    <property type="evidence" value="ECO:0007669"/>
    <property type="project" value="UniProtKB-EC"/>
</dbReference>
<evidence type="ECO:0000256" key="3">
    <source>
        <dbReference type="ARBA" id="ARBA00012759"/>
    </source>
</evidence>
<keyword evidence="5" id="KW-0833">Ubl conjugation pathway</keyword>